<keyword evidence="3" id="KW-1185">Reference proteome</keyword>
<evidence type="ECO:0000313" key="3">
    <source>
        <dbReference type="Proteomes" id="UP000800035"/>
    </source>
</evidence>
<dbReference type="PANTHER" id="PTHR13593">
    <property type="match status" value="1"/>
</dbReference>
<sequence>MIRHLLSFFAALASTTLAQRACNNAPHLCNTSYDQITHLGAHDSPFLRDTSTGFSSFGNQYLDSVAQLDAGVRLLSAQIHIASNKTTGARELHLCHSSCGMFDAGRLQDWLSKIRAWMDKNTNEVVTLLLVNIGGVDATELEGEYAKADLARLGYIPKDVNKAPALSNKTVTTWPSLGDMIGKGERLVTFVNPLKVDKENAPYLVNEFDFVWENAYDVVDGKDFACEPDRPSNQSSIAEMRDSGRLFLMNHMLYWQQAFGIQIPDERKINETNSWSGKGGLGSHLLKCGNELRRQPTFVLVDFFNVGPAIKTVDIFNKVQHPVGRLDTVARKKVDANAAGREGSPSLAAVVALTLLVYMLA</sequence>
<dbReference type="OrthoDB" id="7984201at2759"/>
<feature type="signal peptide" evidence="1">
    <location>
        <begin position="1"/>
        <end position="18"/>
    </location>
</feature>
<protein>
    <recommendedName>
        <fullName evidence="4">PLC-like phosphodiesterase</fullName>
    </recommendedName>
</protein>
<dbReference type="GO" id="GO:0008081">
    <property type="term" value="F:phosphoric diester hydrolase activity"/>
    <property type="evidence" value="ECO:0007669"/>
    <property type="project" value="InterPro"/>
</dbReference>
<dbReference type="InterPro" id="IPR051057">
    <property type="entry name" value="PI-PLC_domain"/>
</dbReference>
<evidence type="ECO:0000313" key="2">
    <source>
        <dbReference type="EMBL" id="KAF1954041.1"/>
    </source>
</evidence>
<keyword evidence="1" id="KW-0732">Signal</keyword>
<evidence type="ECO:0008006" key="4">
    <source>
        <dbReference type="Google" id="ProtNLM"/>
    </source>
</evidence>
<dbReference type="PANTHER" id="PTHR13593:SF80">
    <property type="entry name" value="PLC-LIKE PHOSPHODIESTERASE"/>
    <property type="match status" value="1"/>
</dbReference>
<feature type="chain" id="PRO_5025678227" description="PLC-like phosphodiesterase" evidence="1">
    <location>
        <begin position="19"/>
        <end position="361"/>
    </location>
</feature>
<organism evidence="2 3">
    <name type="scientific">Byssothecium circinans</name>
    <dbReference type="NCBI Taxonomy" id="147558"/>
    <lineage>
        <taxon>Eukaryota</taxon>
        <taxon>Fungi</taxon>
        <taxon>Dikarya</taxon>
        <taxon>Ascomycota</taxon>
        <taxon>Pezizomycotina</taxon>
        <taxon>Dothideomycetes</taxon>
        <taxon>Pleosporomycetidae</taxon>
        <taxon>Pleosporales</taxon>
        <taxon>Massarineae</taxon>
        <taxon>Massarinaceae</taxon>
        <taxon>Byssothecium</taxon>
    </lineage>
</organism>
<dbReference type="GO" id="GO:0006629">
    <property type="term" value="P:lipid metabolic process"/>
    <property type="evidence" value="ECO:0007669"/>
    <property type="project" value="InterPro"/>
</dbReference>
<dbReference type="SUPFAM" id="SSF51695">
    <property type="entry name" value="PLC-like phosphodiesterases"/>
    <property type="match status" value="1"/>
</dbReference>
<gene>
    <name evidence="2" type="ORF">CC80DRAFT_136381</name>
</gene>
<name>A0A6A5TMY7_9PLEO</name>
<dbReference type="Proteomes" id="UP000800035">
    <property type="component" value="Unassembled WGS sequence"/>
</dbReference>
<dbReference type="Gene3D" id="3.20.20.190">
    <property type="entry name" value="Phosphatidylinositol (PI) phosphodiesterase"/>
    <property type="match status" value="1"/>
</dbReference>
<accession>A0A6A5TMY7</accession>
<proteinExistence type="predicted"/>
<dbReference type="Pfam" id="PF26146">
    <property type="entry name" value="PI-PLC_X"/>
    <property type="match status" value="1"/>
</dbReference>
<dbReference type="EMBL" id="ML977001">
    <property type="protein sequence ID" value="KAF1954041.1"/>
    <property type="molecule type" value="Genomic_DNA"/>
</dbReference>
<dbReference type="AlphaFoldDB" id="A0A6A5TMY7"/>
<evidence type="ECO:0000256" key="1">
    <source>
        <dbReference type="SAM" id="SignalP"/>
    </source>
</evidence>
<dbReference type="InterPro" id="IPR017946">
    <property type="entry name" value="PLC-like_Pdiesterase_TIM-brl"/>
</dbReference>
<reference evidence="2" key="1">
    <citation type="journal article" date="2020" name="Stud. Mycol.">
        <title>101 Dothideomycetes genomes: a test case for predicting lifestyles and emergence of pathogens.</title>
        <authorList>
            <person name="Haridas S."/>
            <person name="Albert R."/>
            <person name="Binder M."/>
            <person name="Bloem J."/>
            <person name="Labutti K."/>
            <person name="Salamov A."/>
            <person name="Andreopoulos B."/>
            <person name="Baker S."/>
            <person name="Barry K."/>
            <person name="Bills G."/>
            <person name="Bluhm B."/>
            <person name="Cannon C."/>
            <person name="Castanera R."/>
            <person name="Culley D."/>
            <person name="Daum C."/>
            <person name="Ezra D."/>
            <person name="Gonzalez J."/>
            <person name="Henrissat B."/>
            <person name="Kuo A."/>
            <person name="Liang C."/>
            <person name="Lipzen A."/>
            <person name="Lutzoni F."/>
            <person name="Magnuson J."/>
            <person name="Mondo S."/>
            <person name="Nolan M."/>
            <person name="Ohm R."/>
            <person name="Pangilinan J."/>
            <person name="Park H.-J."/>
            <person name="Ramirez L."/>
            <person name="Alfaro M."/>
            <person name="Sun H."/>
            <person name="Tritt A."/>
            <person name="Yoshinaga Y."/>
            <person name="Zwiers L.-H."/>
            <person name="Turgeon B."/>
            <person name="Goodwin S."/>
            <person name="Spatafora J."/>
            <person name="Crous P."/>
            <person name="Grigoriev I."/>
        </authorList>
    </citation>
    <scope>NUCLEOTIDE SEQUENCE</scope>
    <source>
        <strain evidence="2">CBS 675.92</strain>
    </source>
</reference>